<sequence>MRSFTLCRTKAALPVADQIIDELGSKSEDVIRRVKVEEGSKMILGVGHRFDLCCWGSVTMPGAGLRDTRSS</sequence>
<dbReference type="HOGENOM" id="CLU_2741774_0_0_1"/>
<dbReference type="AlphaFoldDB" id="L8WH45"/>
<gene>
    <name evidence="1" type="ORF">AG1IA_10266</name>
</gene>
<accession>L8WH45</accession>
<evidence type="ECO:0000313" key="2">
    <source>
        <dbReference type="Proteomes" id="UP000011668"/>
    </source>
</evidence>
<dbReference type="EMBL" id="AFRT01005575">
    <property type="protein sequence ID" value="ELU35704.1"/>
    <property type="molecule type" value="Genomic_DNA"/>
</dbReference>
<comment type="caution">
    <text evidence="1">The sequence shown here is derived from an EMBL/GenBank/DDBJ whole genome shotgun (WGS) entry which is preliminary data.</text>
</comment>
<reference evidence="1 2" key="1">
    <citation type="journal article" date="2013" name="Nat. Commun.">
        <title>The evolution and pathogenic mechanisms of the rice sheath blight pathogen.</title>
        <authorList>
            <person name="Zheng A."/>
            <person name="Lin R."/>
            <person name="Xu L."/>
            <person name="Qin P."/>
            <person name="Tang C."/>
            <person name="Ai P."/>
            <person name="Zhang D."/>
            <person name="Liu Y."/>
            <person name="Sun Z."/>
            <person name="Feng H."/>
            <person name="Wang Y."/>
            <person name="Chen Y."/>
            <person name="Liang X."/>
            <person name="Fu R."/>
            <person name="Li Q."/>
            <person name="Zhang J."/>
            <person name="Yu X."/>
            <person name="Xie Z."/>
            <person name="Ding L."/>
            <person name="Guan P."/>
            <person name="Tang J."/>
            <person name="Liang Y."/>
            <person name="Wang S."/>
            <person name="Deng Q."/>
            <person name="Li S."/>
            <person name="Zhu J."/>
            <person name="Wang L."/>
            <person name="Liu H."/>
            <person name="Li P."/>
        </authorList>
    </citation>
    <scope>NUCLEOTIDE SEQUENCE [LARGE SCALE GENOMIC DNA]</scope>
    <source>
        <strain evidence="2">AG-1 IA</strain>
    </source>
</reference>
<proteinExistence type="predicted"/>
<name>L8WH45_THACA</name>
<organism evidence="1 2">
    <name type="scientific">Thanatephorus cucumeris (strain AG1-IA)</name>
    <name type="common">Rice sheath blight fungus</name>
    <name type="synonym">Rhizoctonia solani</name>
    <dbReference type="NCBI Taxonomy" id="983506"/>
    <lineage>
        <taxon>Eukaryota</taxon>
        <taxon>Fungi</taxon>
        <taxon>Dikarya</taxon>
        <taxon>Basidiomycota</taxon>
        <taxon>Agaricomycotina</taxon>
        <taxon>Agaricomycetes</taxon>
        <taxon>Cantharellales</taxon>
        <taxon>Ceratobasidiaceae</taxon>
        <taxon>Rhizoctonia</taxon>
        <taxon>Rhizoctonia solani AG-1</taxon>
    </lineage>
</organism>
<evidence type="ECO:0000313" key="1">
    <source>
        <dbReference type="EMBL" id="ELU35704.1"/>
    </source>
</evidence>
<dbReference type="Proteomes" id="UP000011668">
    <property type="component" value="Unassembled WGS sequence"/>
</dbReference>
<protein>
    <submittedName>
        <fullName evidence="1">Uncharacterized protein</fullName>
    </submittedName>
</protein>
<keyword evidence="2" id="KW-1185">Reference proteome</keyword>